<dbReference type="RefSeq" id="WP_200989637.1">
    <property type="nucleotide sequence ID" value="NZ_CP063311.1"/>
</dbReference>
<organism evidence="1 2">
    <name type="scientific">Anabaenopsis elenkinii CCIBt3563</name>
    <dbReference type="NCBI Taxonomy" id="2779889"/>
    <lineage>
        <taxon>Bacteria</taxon>
        <taxon>Bacillati</taxon>
        <taxon>Cyanobacteriota</taxon>
        <taxon>Cyanophyceae</taxon>
        <taxon>Nostocales</taxon>
        <taxon>Nodulariaceae</taxon>
        <taxon>Anabaenopsis</taxon>
    </lineage>
</organism>
<proteinExistence type="predicted"/>
<protein>
    <recommendedName>
        <fullName evidence="3">Excinuclease ATPase subunit</fullName>
    </recommendedName>
</protein>
<accession>A0A7S6U3F5</accession>
<dbReference type="AlphaFoldDB" id="A0A7S6U3F5"/>
<gene>
    <name evidence="1" type="ORF">IM676_07655</name>
</gene>
<keyword evidence="2" id="KW-1185">Reference proteome</keyword>
<reference evidence="2" key="1">
    <citation type="submission" date="2020-10" db="EMBL/GenBank/DDBJ databases">
        <title>Genome-based taxonomic classification of the species Anabaenopsis elenkinii.</title>
        <authorList>
            <person name="Delbaje E."/>
            <person name="Andreote A.P.D."/>
            <person name="Pellegrinetti T.A."/>
            <person name="Cruz R.B."/>
            <person name="Branco L.H.Z."/>
            <person name="Fiore M.F."/>
        </authorList>
    </citation>
    <scope>NUCLEOTIDE SEQUENCE [LARGE SCALE GENOMIC DNA]</scope>
    <source>
        <strain evidence="2">CCIBt3563</strain>
    </source>
</reference>
<evidence type="ECO:0000313" key="2">
    <source>
        <dbReference type="Proteomes" id="UP000593846"/>
    </source>
</evidence>
<evidence type="ECO:0000313" key="1">
    <source>
        <dbReference type="EMBL" id="QOV24115.1"/>
    </source>
</evidence>
<sequence length="112" mass="12962">MSQEHNESSQIRQMASLKPKHFADLIRAAQLIFDPAAGTAGRRVKVNWEDFGIPHDVQNNLKELGLKYQYASPHIPGDVIWGQLTPETRVWFLENKDNLWRFEETFPALDED</sequence>
<name>A0A7S6U3F5_9CYAN</name>
<dbReference type="Proteomes" id="UP000593846">
    <property type="component" value="Chromosome"/>
</dbReference>
<evidence type="ECO:0008006" key="3">
    <source>
        <dbReference type="Google" id="ProtNLM"/>
    </source>
</evidence>
<dbReference type="EMBL" id="CP063311">
    <property type="protein sequence ID" value="QOV24115.1"/>
    <property type="molecule type" value="Genomic_DNA"/>
</dbReference>
<dbReference type="KEGG" id="aee:IM676_07655"/>